<dbReference type="SUPFAM" id="SSF56935">
    <property type="entry name" value="Porins"/>
    <property type="match status" value="1"/>
</dbReference>
<accession>A0A6M4IUD3</accession>
<evidence type="ECO:0000256" key="8">
    <source>
        <dbReference type="RuleBase" id="RU003357"/>
    </source>
</evidence>
<dbReference type="GO" id="GO:0009279">
    <property type="term" value="C:cell outer membrane"/>
    <property type="evidence" value="ECO:0007669"/>
    <property type="project" value="UniProtKB-SubCell"/>
</dbReference>
<evidence type="ECO:0000259" key="11">
    <source>
        <dbReference type="Pfam" id="PF07715"/>
    </source>
</evidence>
<dbReference type="GO" id="GO:0015344">
    <property type="term" value="F:siderophore uptake transmembrane transporter activity"/>
    <property type="evidence" value="ECO:0007669"/>
    <property type="project" value="TreeGrafter"/>
</dbReference>
<dbReference type="Pfam" id="PF07715">
    <property type="entry name" value="Plug"/>
    <property type="match status" value="1"/>
</dbReference>
<evidence type="ECO:0000256" key="9">
    <source>
        <dbReference type="SAM" id="SignalP"/>
    </source>
</evidence>
<sequence length="701" mass="75648">MRDSRDASCRLLAVALSGLVAAAPLLAQQTDSSAARKQRTDSAASTTLRAVQVRGRADNLIGIASSASQGRIGRADLRLRPLQREGEILEAVPGMILTQHSGDGKANQMVVRGFNLDHGTDFQTRLESMPLNLPTHGHGHGYTYLNPLIPEFVDHLEYKLGPMYAELGDFGSAGGATLHLTRSLLKPVALLESGAFGFRRAVLGAGASTRRNQFIVGGEAKQYDGPWEQPQRLGKFSGLARWTYTGQRDEISVLALGYANKWNATDQIPARAFASGAIGRFGQVDPTLGGDASRNSLSLSWTRTQRRGKLAIDAFVVRHDLNLFSNFTYFLDNAGRGDQINQTDRRTIGGVNLELTRVGIVSGVAHALRTGVQLRGDDIAVGLYRSDRRVRGDTVRRDNIRQGSAGAYASLESHWSPRVRTVLGVRQDWYDFHVQSNDSRNSGTRLATIGSPKASLVFSPVSGTELYLGGGLGFHSNDARGTTIRFDPVSGDPATPVNPLVRSRAAELGLRTSRGEWLRTTASLWALNLDSELLFVGDAGTTEALGGTHRVGVTMANFVKPVSTLSLDTDVSFTRARFADVGRDADRIPGALERVITAGATWEPRRGVHAVARVRHFGSSALTEDNRVRGTPTTLLNLSVGGTIRGTRLTASMLNASNARSSDVQYFYASRLAGESGAGVADVHFHPVEPRMLRVGLSRGF</sequence>
<organism evidence="12 13">
    <name type="scientific">Gemmatimonas groenlandica</name>
    <dbReference type="NCBI Taxonomy" id="2732249"/>
    <lineage>
        <taxon>Bacteria</taxon>
        <taxon>Pseudomonadati</taxon>
        <taxon>Gemmatimonadota</taxon>
        <taxon>Gemmatimonadia</taxon>
        <taxon>Gemmatimonadales</taxon>
        <taxon>Gemmatimonadaceae</taxon>
        <taxon>Gemmatimonas</taxon>
    </lineage>
</organism>
<evidence type="ECO:0000256" key="1">
    <source>
        <dbReference type="ARBA" id="ARBA00004571"/>
    </source>
</evidence>
<keyword evidence="13" id="KW-1185">Reference proteome</keyword>
<evidence type="ECO:0000256" key="6">
    <source>
        <dbReference type="ARBA" id="ARBA00023136"/>
    </source>
</evidence>
<feature type="chain" id="PRO_5026832958" evidence="9">
    <location>
        <begin position="23"/>
        <end position="701"/>
    </location>
</feature>
<name>A0A6M4IUD3_9BACT</name>
<comment type="similarity">
    <text evidence="8">Belongs to the TonB-dependent receptor family.</text>
</comment>
<dbReference type="InterPro" id="IPR000531">
    <property type="entry name" value="Beta-barrel_TonB"/>
</dbReference>
<dbReference type="RefSeq" id="WP_171226529.1">
    <property type="nucleotide sequence ID" value="NZ_CP053085.1"/>
</dbReference>
<reference evidence="12 13" key="1">
    <citation type="submission" date="2020-05" db="EMBL/GenBank/DDBJ databases">
        <title>Complete genome sequence of Gemmatimonas greenlandica TET16.</title>
        <authorList>
            <person name="Zeng Y."/>
        </authorList>
    </citation>
    <scope>NUCLEOTIDE SEQUENCE [LARGE SCALE GENOMIC DNA]</scope>
    <source>
        <strain evidence="12 13">TET16</strain>
    </source>
</reference>
<keyword evidence="9" id="KW-0732">Signal</keyword>
<evidence type="ECO:0000256" key="2">
    <source>
        <dbReference type="ARBA" id="ARBA00022448"/>
    </source>
</evidence>
<dbReference type="PANTHER" id="PTHR30069">
    <property type="entry name" value="TONB-DEPENDENT OUTER MEMBRANE RECEPTOR"/>
    <property type="match status" value="1"/>
</dbReference>
<dbReference type="KEGG" id="ggr:HKW67_17010"/>
<dbReference type="AlphaFoldDB" id="A0A6M4IUD3"/>
<evidence type="ECO:0000256" key="5">
    <source>
        <dbReference type="ARBA" id="ARBA00023077"/>
    </source>
</evidence>
<feature type="signal peptide" evidence="9">
    <location>
        <begin position="1"/>
        <end position="22"/>
    </location>
</feature>
<dbReference type="Pfam" id="PF00593">
    <property type="entry name" value="TonB_dep_Rec_b-barrel"/>
    <property type="match status" value="1"/>
</dbReference>
<proteinExistence type="inferred from homology"/>
<evidence type="ECO:0000256" key="7">
    <source>
        <dbReference type="ARBA" id="ARBA00023237"/>
    </source>
</evidence>
<keyword evidence="5 8" id="KW-0798">TonB box</keyword>
<dbReference type="InterPro" id="IPR039426">
    <property type="entry name" value="TonB-dep_rcpt-like"/>
</dbReference>
<feature type="domain" description="TonB-dependent receptor-like beta-barrel" evidence="10">
    <location>
        <begin position="262"/>
        <end position="653"/>
    </location>
</feature>
<keyword evidence="4" id="KW-0812">Transmembrane</keyword>
<dbReference type="GO" id="GO:0044718">
    <property type="term" value="P:siderophore transmembrane transport"/>
    <property type="evidence" value="ECO:0007669"/>
    <property type="project" value="TreeGrafter"/>
</dbReference>
<comment type="subcellular location">
    <subcellularLocation>
        <location evidence="1">Cell outer membrane</location>
        <topology evidence="1">Multi-pass membrane protein</topology>
    </subcellularLocation>
</comment>
<keyword evidence="2" id="KW-0813">Transport</keyword>
<dbReference type="Proteomes" id="UP000500938">
    <property type="component" value="Chromosome"/>
</dbReference>
<keyword evidence="12" id="KW-0675">Receptor</keyword>
<evidence type="ECO:0000313" key="12">
    <source>
        <dbReference type="EMBL" id="QJR37096.1"/>
    </source>
</evidence>
<evidence type="ECO:0000313" key="13">
    <source>
        <dbReference type="Proteomes" id="UP000500938"/>
    </source>
</evidence>
<dbReference type="PANTHER" id="PTHR30069:SF36">
    <property type="entry name" value="BLL6948 PROTEIN"/>
    <property type="match status" value="1"/>
</dbReference>
<protein>
    <submittedName>
        <fullName evidence="12">TonB-dependent receptor</fullName>
    </submittedName>
</protein>
<dbReference type="EMBL" id="CP053085">
    <property type="protein sequence ID" value="QJR37096.1"/>
    <property type="molecule type" value="Genomic_DNA"/>
</dbReference>
<feature type="domain" description="TonB-dependent receptor plug" evidence="11">
    <location>
        <begin position="68"/>
        <end position="174"/>
    </location>
</feature>
<dbReference type="InterPro" id="IPR012910">
    <property type="entry name" value="Plug_dom"/>
</dbReference>
<keyword evidence="7" id="KW-0998">Cell outer membrane</keyword>
<evidence type="ECO:0000256" key="3">
    <source>
        <dbReference type="ARBA" id="ARBA00022452"/>
    </source>
</evidence>
<evidence type="ECO:0000256" key="4">
    <source>
        <dbReference type="ARBA" id="ARBA00022692"/>
    </source>
</evidence>
<gene>
    <name evidence="12" type="ORF">HKW67_17010</name>
</gene>
<dbReference type="InterPro" id="IPR036942">
    <property type="entry name" value="Beta-barrel_TonB_sf"/>
</dbReference>
<evidence type="ECO:0000259" key="10">
    <source>
        <dbReference type="Pfam" id="PF00593"/>
    </source>
</evidence>
<keyword evidence="3" id="KW-1134">Transmembrane beta strand</keyword>
<keyword evidence="6 8" id="KW-0472">Membrane</keyword>
<dbReference type="Gene3D" id="2.40.170.20">
    <property type="entry name" value="TonB-dependent receptor, beta-barrel domain"/>
    <property type="match status" value="1"/>
</dbReference>